<dbReference type="PANTHER" id="PTHR46212">
    <property type="entry name" value="PEFLIN"/>
    <property type="match status" value="1"/>
</dbReference>
<dbReference type="PROSITE" id="PS00018">
    <property type="entry name" value="EF_HAND_1"/>
    <property type="match status" value="1"/>
</dbReference>
<dbReference type="InterPro" id="IPR018247">
    <property type="entry name" value="EF_Hand_1_Ca_BS"/>
</dbReference>
<sequence length="382" mass="45064">METKVEGQISSKELQQAFEVYQGKHFSDTSCKFVVRLLDLDRNGGLDIKEFESLYHCIRQWITAFNTYDRDKSGFLDETELDYALKQLDINFTEQFLRFLITKNNPKARKMSLDQFIITCIQIQRFTDEFKNRDINYSGSINIKYDDFLEMILSSGSFAEKAERPGKPCCNPKASTVEERRKLFISDVLRDAHDRKKYSPIAGKVVTGQFNRVNTVHPAVEKWFKAMETKVEGQISSKELQQAFEVFQGRHFSDASCKFVVRLFDLDRNGGLDIKEFESLYYYIRQWMTAFNTYDRDKSGFLDETQLDYALRQMDINFTEEFLRFLITKNNPKARKMPLDQFIITCIQIQRFTDEFKNRDINYSGSINIKYEDFLEMILRCL</sequence>
<evidence type="ECO:0000256" key="1">
    <source>
        <dbReference type="ARBA" id="ARBA00004496"/>
    </source>
</evidence>
<comment type="subcellular location">
    <subcellularLocation>
        <location evidence="1">Cytoplasm</location>
    </subcellularLocation>
</comment>
<dbReference type="SUPFAM" id="SSF47473">
    <property type="entry name" value="EF-hand"/>
    <property type="match status" value="2"/>
</dbReference>
<dbReference type="SMART" id="SM00054">
    <property type="entry name" value="EFh"/>
    <property type="match status" value="3"/>
</dbReference>
<feature type="non-terminal residue" evidence="6">
    <location>
        <position position="1"/>
    </location>
</feature>
<dbReference type="GO" id="GO:0005737">
    <property type="term" value="C:cytoplasm"/>
    <property type="evidence" value="ECO:0007669"/>
    <property type="project" value="UniProtKB-SubCell"/>
</dbReference>
<protein>
    <submittedName>
        <fullName evidence="6">Uncharacterized protein</fullName>
    </submittedName>
</protein>
<gene>
    <name evidence="6" type="ORF">YQE_03754</name>
</gene>
<dbReference type="PROSITE" id="PS50222">
    <property type="entry name" value="EF_HAND_2"/>
    <property type="match status" value="2"/>
</dbReference>
<dbReference type="PANTHER" id="PTHR46212:SF3">
    <property type="entry name" value="GH27120P"/>
    <property type="match status" value="1"/>
</dbReference>
<reference evidence="6" key="1">
    <citation type="journal article" date="2013" name="Genome Biol.">
        <title>Draft genome of the mountain pine beetle, Dendroctonus ponderosae Hopkins, a major forest pest.</title>
        <authorList>
            <person name="Keeling C.I."/>
            <person name="Yuen M.M."/>
            <person name="Liao N.Y."/>
            <person name="Docking T.R."/>
            <person name="Chan S.K."/>
            <person name="Taylor G.A."/>
            <person name="Palmquist D.L."/>
            <person name="Jackman S.D."/>
            <person name="Nguyen A."/>
            <person name="Li M."/>
            <person name="Henderson H."/>
            <person name="Janes J.K."/>
            <person name="Zhao Y."/>
            <person name="Pandoh P."/>
            <person name="Moore R."/>
            <person name="Sperling F.A."/>
            <person name="Huber D.P."/>
            <person name="Birol I."/>
            <person name="Jones S.J."/>
            <person name="Bohlmann J."/>
        </authorList>
    </citation>
    <scope>NUCLEOTIDE SEQUENCE</scope>
</reference>
<dbReference type="Gene3D" id="1.10.238.10">
    <property type="entry name" value="EF-hand"/>
    <property type="match status" value="2"/>
</dbReference>
<evidence type="ECO:0000256" key="2">
    <source>
        <dbReference type="ARBA" id="ARBA00022490"/>
    </source>
</evidence>
<dbReference type="InterPro" id="IPR051426">
    <property type="entry name" value="Peflin/Sorcin_CaBP"/>
</dbReference>
<keyword evidence="3" id="KW-0479">Metal-binding</keyword>
<organism evidence="6">
    <name type="scientific">Dendroctonus ponderosae</name>
    <name type="common">Mountain pine beetle</name>
    <dbReference type="NCBI Taxonomy" id="77166"/>
    <lineage>
        <taxon>Eukaryota</taxon>
        <taxon>Metazoa</taxon>
        <taxon>Ecdysozoa</taxon>
        <taxon>Arthropoda</taxon>
        <taxon>Hexapoda</taxon>
        <taxon>Insecta</taxon>
        <taxon>Pterygota</taxon>
        <taxon>Neoptera</taxon>
        <taxon>Endopterygota</taxon>
        <taxon>Coleoptera</taxon>
        <taxon>Polyphaga</taxon>
        <taxon>Cucujiformia</taxon>
        <taxon>Curculionidae</taxon>
        <taxon>Scolytinae</taxon>
        <taxon>Dendroctonus</taxon>
    </lineage>
</organism>
<keyword evidence="2" id="KW-0963">Cytoplasm</keyword>
<dbReference type="GO" id="GO:0005509">
    <property type="term" value="F:calcium ion binding"/>
    <property type="evidence" value="ECO:0007669"/>
    <property type="project" value="InterPro"/>
</dbReference>
<name>N6UDM4_DENPD</name>
<dbReference type="HOGENOM" id="CLU_724161_0_0_1"/>
<dbReference type="AlphaFoldDB" id="N6UDM4"/>
<dbReference type="InterPro" id="IPR002048">
    <property type="entry name" value="EF_hand_dom"/>
</dbReference>
<evidence type="ECO:0000256" key="4">
    <source>
        <dbReference type="ARBA" id="ARBA00022737"/>
    </source>
</evidence>
<dbReference type="OrthoDB" id="10248537at2759"/>
<evidence type="ECO:0000256" key="5">
    <source>
        <dbReference type="ARBA" id="ARBA00022837"/>
    </source>
</evidence>
<dbReference type="Pfam" id="PF13202">
    <property type="entry name" value="EF-hand_5"/>
    <property type="match status" value="1"/>
</dbReference>
<accession>N6UDM4</accession>
<keyword evidence="4" id="KW-0677">Repeat</keyword>
<evidence type="ECO:0000256" key="3">
    <source>
        <dbReference type="ARBA" id="ARBA00022723"/>
    </source>
</evidence>
<keyword evidence="5" id="KW-0106">Calcium</keyword>
<dbReference type="EMBL" id="KB740639">
    <property type="protein sequence ID" value="ENN79805.1"/>
    <property type="molecule type" value="Genomic_DNA"/>
</dbReference>
<proteinExistence type="predicted"/>
<dbReference type="GO" id="GO:0048306">
    <property type="term" value="F:calcium-dependent protein binding"/>
    <property type="evidence" value="ECO:0007669"/>
    <property type="project" value="UniProtKB-ARBA"/>
</dbReference>
<evidence type="ECO:0000313" key="6">
    <source>
        <dbReference type="EMBL" id="ENN79805.1"/>
    </source>
</evidence>
<dbReference type="InterPro" id="IPR011992">
    <property type="entry name" value="EF-hand-dom_pair"/>
</dbReference>